<keyword evidence="2" id="KW-0812">Transmembrane</keyword>
<sequence length="182" mass="19856">MNALNFTSFNFSDEAHASPLVSKFDVLVGTEEPLYKEYKPAVRDLIPLPKAVVYLLIAALVVVGVAYAIVGHLIKDLALDITECLLGPTEEDLEKNRNPQCFIPRHPPIVLTHNAFHVWDTDDVGFPMPLDESPPGSPLLFPLIPYIPFFPTHGTGNNNSPAALAIDSNPGPGHSNSLPREI</sequence>
<feature type="region of interest" description="Disordered" evidence="1">
    <location>
        <begin position="160"/>
        <end position="182"/>
    </location>
</feature>
<dbReference type="EMBL" id="JAGTTL010000015">
    <property type="protein sequence ID" value="KAK6311859.1"/>
    <property type="molecule type" value="Genomic_DNA"/>
</dbReference>
<dbReference type="AlphaFoldDB" id="A0AAN8LLU2"/>
<proteinExistence type="predicted"/>
<evidence type="ECO:0000256" key="1">
    <source>
        <dbReference type="SAM" id="MobiDB-lite"/>
    </source>
</evidence>
<evidence type="ECO:0000256" key="2">
    <source>
        <dbReference type="SAM" id="Phobius"/>
    </source>
</evidence>
<comment type="caution">
    <text evidence="3">The sequence shown here is derived from an EMBL/GenBank/DDBJ whole genome shotgun (WGS) entry which is preliminary data.</text>
</comment>
<gene>
    <name evidence="3" type="ORF">J4Q44_G00175230</name>
</gene>
<keyword evidence="2" id="KW-1133">Transmembrane helix</keyword>
<protein>
    <submittedName>
        <fullName evidence="3">Uncharacterized protein</fullName>
    </submittedName>
</protein>
<feature type="transmembrane region" description="Helical" evidence="2">
    <location>
        <begin position="51"/>
        <end position="70"/>
    </location>
</feature>
<keyword evidence="4" id="KW-1185">Reference proteome</keyword>
<dbReference type="Proteomes" id="UP001356427">
    <property type="component" value="Unassembled WGS sequence"/>
</dbReference>
<keyword evidence="2" id="KW-0472">Membrane</keyword>
<evidence type="ECO:0000313" key="4">
    <source>
        <dbReference type="Proteomes" id="UP001356427"/>
    </source>
</evidence>
<reference evidence="3 4" key="1">
    <citation type="submission" date="2021-04" db="EMBL/GenBank/DDBJ databases">
        <authorList>
            <person name="De Guttry C."/>
            <person name="Zahm M."/>
            <person name="Klopp C."/>
            <person name="Cabau C."/>
            <person name="Louis A."/>
            <person name="Berthelot C."/>
            <person name="Parey E."/>
            <person name="Roest Crollius H."/>
            <person name="Montfort J."/>
            <person name="Robinson-Rechavi M."/>
            <person name="Bucao C."/>
            <person name="Bouchez O."/>
            <person name="Gislard M."/>
            <person name="Lluch J."/>
            <person name="Milhes M."/>
            <person name="Lampietro C."/>
            <person name="Lopez Roques C."/>
            <person name="Donnadieu C."/>
            <person name="Braasch I."/>
            <person name="Desvignes T."/>
            <person name="Postlethwait J."/>
            <person name="Bobe J."/>
            <person name="Wedekind C."/>
            <person name="Guiguen Y."/>
        </authorList>
    </citation>
    <scope>NUCLEOTIDE SEQUENCE [LARGE SCALE GENOMIC DNA]</scope>
    <source>
        <strain evidence="3">Cs_M1</strain>
        <tissue evidence="3">Blood</tissue>
    </source>
</reference>
<accession>A0AAN8LLU2</accession>
<organism evidence="3 4">
    <name type="scientific">Coregonus suidteri</name>
    <dbReference type="NCBI Taxonomy" id="861788"/>
    <lineage>
        <taxon>Eukaryota</taxon>
        <taxon>Metazoa</taxon>
        <taxon>Chordata</taxon>
        <taxon>Craniata</taxon>
        <taxon>Vertebrata</taxon>
        <taxon>Euteleostomi</taxon>
        <taxon>Actinopterygii</taxon>
        <taxon>Neopterygii</taxon>
        <taxon>Teleostei</taxon>
        <taxon>Protacanthopterygii</taxon>
        <taxon>Salmoniformes</taxon>
        <taxon>Salmonidae</taxon>
        <taxon>Coregoninae</taxon>
        <taxon>Coregonus</taxon>
    </lineage>
</organism>
<evidence type="ECO:0000313" key="3">
    <source>
        <dbReference type="EMBL" id="KAK6311859.1"/>
    </source>
</evidence>
<name>A0AAN8LLU2_9TELE</name>